<evidence type="ECO:0000256" key="1">
    <source>
        <dbReference type="SAM" id="Phobius"/>
    </source>
</evidence>
<keyword evidence="1" id="KW-1133">Transmembrane helix</keyword>
<evidence type="ECO:0000313" key="2">
    <source>
        <dbReference type="EMBL" id="EKE29739.1"/>
    </source>
</evidence>
<keyword evidence="1" id="KW-0812">Transmembrane</keyword>
<feature type="transmembrane region" description="Helical" evidence="1">
    <location>
        <begin position="12"/>
        <end position="30"/>
    </location>
</feature>
<organism evidence="2">
    <name type="scientific">uncultured bacterium</name>
    <name type="common">gcode 4</name>
    <dbReference type="NCBI Taxonomy" id="1234023"/>
    <lineage>
        <taxon>Bacteria</taxon>
        <taxon>environmental samples</taxon>
    </lineage>
</organism>
<comment type="caution">
    <text evidence="2">The sequence shown here is derived from an EMBL/GenBank/DDBJ whole genome shotgun (WGS) entry which is preliminary data.</text>
</comment>
<proteinExistence type="predicted"/>
<feature type="transmembrane region" description="Helical" evidence="1">
    <location>
        <begin position="36"/>
        <end position="53"/>
    </location>
</feature>
<accession>K2GH45</accession>
<dbReference type="EMBL" id="AMFJ01000109">
    <property type="protein sequence ID" value="EKE29739.1"/>
    <property type="molecule type" value="Genomic_DNA"/>
</dbReference>
<name>K2GH45_9BACT</name>
<keyword evidence="1" id="KW-0472">Membrane</keyword>
<gene>
    <name evidence="2" type="ORF">ACD_2C00109G0003</name>
</gene>
<protein>
    <submittedName>
        <fullName evidence="2">Uncharacterized protein</fullName>
    </submittedName>
</protein>
<sequence length="150" mass="17809">MFSWQITTKKEKWASWYMIALVVSVALIIWWYVTGLYAMSIVILLVIWVYILVENNSPDILMVEISENGIMIWDEFYDYPKIDAFSIMYSKNKAVSIRLRLRAKWFKSMDIPLENAPNSADVRAYLMNFINEDAKWEISWLESLTNYLKL</sequence>
<reference evidence="2" key="1">
    <citation type="journal article" date="2012" name="Science">
        <title>Fermentation, hydrogen, and sulfur metabolism in multiple uncultivated bacterial phyla.</title>
        <authorList>
            <person name="Wrighton K.C."/>
            <person name="Thomas B.C."/>
            <person name="Sharon I."/>
            <person name="Miller C.S."/>
            <person name="Castelle C.J."/>
            <person name="VerBerkmoes N.C."/>
            <person name="Wilkins M.J."/>
            <person name="Hettich R.L."/>
            <person name="Lipton M.S."/>
            <person name="Williams K.H."/>
            <person name="Long P.E."/>
            <person name="Banfield J.F."/>
        </authorList>
    </citation>
    <scope>NUCLEOTIDE SEQUENCE [LARGE SCALE GENOMIC DNA]</scope>
</reference>
<dbReference type="AlphaFoldDB" id="K2GH45"/>